<proteinExistence type="predicted"/>
<dbReference type="Gene3D" id="3.30.565.10">
    <property type="entry name" value="Histidine kinase-like ATPase, C-terminal domain"/>
    <property type="match status" value="1"/>
</dbReference>
<dbReference type="Gene3D" id="3.40.50.2300">
    <property type="match status" value="1"/>
</dbReference>
<feature type="transmembrane region" description="Helical" evidence="2">
    <location>
        <begin position="256"/>
        <end position="273"/>
    </location>
</feature>
<dbReference type="PROSITE" id="PS50113">
    <property type="entry name" value="PAC"/>
    <property type="match status" value="2"/>
</dbReference>
<gene>
    <name evidence="7" type="ORF">MNBD_GAMMA08-1371</name>
</gene>
<dbReference type="InterPro" id="IPR000700">
    <property type="entry name" value="PAS-assoc_C"/>
</dbReference>
<feature type="transmembrane region" description="Helical" evidence="2">
    <location>
        <begin position="6"/>
        <end position="22"/>
    </location>
</feature>
<dbReference type="SUPFAM" id="SSF55785">
    <property type="entry name" value="PYP-like sensor domain (PAS domain)"/>
    <property type="match status" value="2"/>
</dbReference>
<dbReference type="Pfam" id="PF00072">
    <property type="entry name" value="Response_reg"/>
    <property type="match status" value="1"/>
</dbReference>
<dbReference type="PROSITE" id="PS50110">
    <property type="entry name" value="RESPONSE_REGULATORY"/>
    <property type="match status" value="1"/>
</dbReference>
<protein>
    <submittedName>
        <fullName evidence="7">Diguanylate cyclase/phosphodiesterase (GGDEF &amp; EAL domains) with PAS/PAC sensor(S)</fullName>
    </submittedName>
</protein>
<reference evidence="7" key="1">
    <citation type="submission" date="2018-06" db="EMBL/GenBank/DDBJ databases">
        <authorList>
            <person name="Zhirakovskaya E."/>
        </authorList>
    </citation>
    <scope>NUCLEOTIDE SEQUENCE</scope>
</reference>
<dbReference type="InterPro" id="IPR005467">
    <property type="entry name" value="His_kinase_dom"/>
</dbReference>
<dbReference type="InterPro" id="IPR003594">
    <property type="entry name" value="HATPase_dom"/>
</dbReference>
<name>A0A3B0XB44_9ZZZZ</name>
<evidence type="ECO:0000259" key="3">
    <source>
        <dbReference type="PROSITE" id="PS50109"/>
    </source>
</evidence>
<dbReference type="SMART" id="SM00448">
    <property type="entry name" value="REC"/>
    <property type="match status" value="1"/>
</dbReference>
<dbReference type="InterPro" id="IPR003661">
    <property type="entry name" value="HisK_dim/P_dom"/>
</dbReference>
<dbReference type="NCBIfam" id="TIGR00229">
    <property type="entry name" value="sensory_box"/>
    <property type="match status" value="2"/>
</dbReference>
<dbReference type="Pfam" id="PF13426">
    <property type="entry name" value="PAS_9"/>
    <property type="match status" value="2"/>
</dbReference>
<dbReference type="Gene3D" id="1.10.287.130">
    <property type="match status" value="1"/>
</dbReference>
<feature type="domain" description="PAC" evidence="6">
    <location>
        <begin position="480"/>
        <end position="534"/>
    </location>
</feature>
<dbReference type="AlphaFoldDB" id="A0A3B0XB44"/>
<accession>A0A3B0XB44</accession>
<dbReference type="Pfam" id="PF02518">
    <property type="entry name" value="HATPase_c"/>
    <property type="match status" value="1"/>
</dbReference>
<sequence length="910" mass="103096">MNIKSKYIIIIITLLFMYFLYLKTTSVDYEKHNILLDNFNQFMLVDSILNQDILEIRQGLLAFYDPTVGKTNTLKNLTINIKNTLEQTQEEHIDELLPLINELSNTVAIKSKHIEKFKSTNAIFTNSLRYLPTATHQLSEKLPLNSQGDVVTLLLTEQLRDILIHNYSNDSIILDKFNKTNKLLKSIFKENHSELLNELNSLQSHATTIIINKKLIDDIINEILQTPTAKTKNKLLHKYLSIYNQKILLTKNYQQALYILSVLLLIYIGYVLYKLNNASQKLKNTIKDLNYQKFAMDQHAIVSITDANGIITYANQKFCEISGFTKKEITGKTYSIIKSNFHSQDFFAEYKNTQQKGDVWHGAIRNKTKDNHYFWVETTSVPFINERGKAYQFVTIQTDITNIKDAKKTLQLQSAALEVAANGIVITDQHAHILWVNQAFSDITGYSLEEAINQTPKILNSGKQDASFFENMWETILDGKAWHGELINQRKNGELYSEELTISPVLDSAGEISHFISIKQDISKRRAIEEALRRSQKMDAIGQLSGGIAHDFNNQLSIILGYLDIIQNTSPTTEQIGKYAATATIATSRCVELTRQLLAFSRKQPMDVFSINLNRLLKDQQIIIARSVTPQINIEYFLADDLWITEINPGEFDDAIINMAINSRDAMPNGGNLSIETSNKTIDKSDTENNGAIAPGDYVKVSIIDTGSGMDEKTLEHIFEPFFTTKSVSKGTGLGMSMVYGFVERYKGHINIKSELNTGTSINLFLPRSRKKEEPKKSISKKNETPSGNETILIVDDEADLLNLANNFLQSLGYNTYTAIDAKQALKTLSSKKDIQMLFSDVVMPGSLNGYELAKKATEIKPDIKILLTSGFTSQSISKNNLDHFSNNLLNKPYRKNELAERVRLVFDEK</sequence>
<dbReference type="SMART" id="SM00388">
    <property type="entry name" value="HisKA"/>
    <property type="match status" value="1"/>
</dbReference>
<keyword evidence="1" id="KW-0597">Phosphoprotein</keyword>
<organism evidence="7">
    <name type="scientific">hydrothermal vent metagenome</name>
    <dbReference type="NCBI Taxonomy" id="652676"/>
    <lineage>
        <taxon>unclassified sequences</taxon>
        <taxon>metagenomes</taxon>
        <taxon>ecological metagenomes</taxon>
    </lineage>
</organism>
<dbReference type="InterPro" id="IPR045812">
    <property type="entry name" value="DAHL"/>
</dbReference>
<dbReference type="PRINTS" id="PR00344">
    <property type="entry name" value="BCTRLSENSOR"/>
</dbReference>
<dbReference type="CDD" id="cd00082">
    <property type="entry name" value="HisKA"/>
    <property type="match status" value="1"/>
</dbReference>
<evidence type="ECO:0000259" key="4">
    <source>
        <dbReference type="PROSITE" id="PS50110"/>
    </source>
</evidence>
<dbReference type="InterPro" id="IPR036890">
    <property type="entry name" value="HATPase_C_sf"/>
</dbReference>
<dbReference type="InterPro" id="IPR001610">
    <property type="entry name" value="PAC"/>
</dbReference>
<evidence type="ECO:0000259" key="6">
    <source>
        <dbReference type="PROSITE" id="PS50113"/>
    </source>
</evidence>
<dbReference type="InterPro" id="IPR036097">
    <property type="entry name" value="HisK_dim/P_sf"/>
</dbReference>
<evidence type="ECO:0000259" key="5">
    <source>
        <dbReference type="PROSITE" id="PS50112"/>
    </source>
</evidence>
<feature type="domain" description="PAS" evidence="5">
    <location>
        <begin position="409"/>
        <end position="455"/>
    </location>
</feature>
<dbReference type="PROSITE" id="PS50109">
    <property type="entry name" value="HIS_KIN"/>
    <property type="match status" value="1"/>
</dbReference>
<evidence type="ECO:0000256" key="1">
    <source>
        <dbReference type="ARBA" id="ARBA00022553"/>
    </source>
</evidence>
<dbReference type="Gene3D" id="3.30.450.20">
    <property type="entry name" value="PAS domain"/>
    <property type="match status" value="2"/>
</dbReference>
<dbReference type="InterPro" id="IPR001789">
    <property type="entry name" value="Sig_transdc_resp-reg_receiver"/>
</dbReference>
<keyword evidence="2" id="KW-0472">Membrane</keyword>
<dbReference type="SMART" id="SM00091">
    <property type="entry name" value="PAS"/>
    <property type="match status" value="2"/>
</dbReference>
<evidence type="ECO:0000256" key="2">
    <source>
        <dbReference type="SAM" id="Phobius"/>
    </source>
</evidence>
<feature type="domain" description="PAC" evidence="6">
    <location>
        <begin position="360"/>
        <end position="412"/>
    </location>
</feature>
<feature type="domain" description="Histidine kinase" evidence="3">
    <location>
        <begin position="547"/>
        <end position="770"/>
    </location>
</feature>
<feature type="domain" description="PAS" evidence="5">
    <location>
        <begin position="302"/>
        <end position="345"/>
    </location>
</feature>
<feature type="domain" description="Response regulatory" evidence="4">
    <location>
        <begin position="791"/>
        <end position="907"/>
    </location>
</feature>
<keyword evidence="2" id="KW-0812">Transmembrane</keyword>
<dbReference type="InterPro" id="IPR011006">
    <property type="entry name" value="CheY-like_superfamily"/>
</dbReference>
<dbReference type="PANTHER" id="PTHR43065">
    <property type="entry name" value="SENSOR HISTIDINE KINASE"/>
    <property type="match status" value="1"/>
</dbReference>
<dbReference type="SUPFAM" id="SSF52172">
    <property type="entry name" value="CheY-like"/>
    <property type="match status" value="1"/>
</dbReference>
<dbReference type="InterPro" id="IPR035965">
    <property type="entry name" value="PAS-like_dom_sf"/>
</dbReference>
<dbReference type="InterPro" id="IPR000014">
    <property type="entry name" value="PAS"/>
</dbReference>
<dbReference type="Pfam" id="PF00512">
    <property type="entry name" value="HisKA"/>
    <property type="match status" value="1"/>
</dbReference>
<dbReference type="SUPFAM" id="SSF47384">
    <property type="entry name" value="Homodimeric domain of signal transducing histidine kinase"/>
    <property type="match status" value="1"/>
</dbReference>
<dbReference type="SMART" id="SM00086">
    <property type="entry name" value="PAC"/>
    <property type="match status" value="2"/>
</dbReference>
<dbReference type="EMBL" id="UOFH01000190">
    <property type="protein sequence ID" value="VAW61603.1"/>
    <property type="molecule type" value="Genomic_DNA"/>
</dbReference>
<dbReference type="PANTHER" id="PTHR43065:SF42">
    <property type="entry name" value="TWO-COMPONENT SENSOR PPRA"/>
    <property type="match status" value="1"/>
</dbReference>
<dbReference type="CDD" id="cd00130">
    <property type="entry name" value="PAS"/>
    <property type="match status" value="2"/>
</dbReference>
<dbReference type="GO" id="GO:0000155">
    <property type="term" value="F:phosphorelay sensor kinase activity"/>
    <property type="evidence" value="ECO:0007669"/>
    <property type="project" value="InterPro"/>
</dbReference>
<keyword evidence="2" id="KW-1133">Transmembrane helix</keyword>
<dbReference type="Pfam" id="PF19443">
    <property type="entry name" value="DAHL"/>
    <property type="match status" value="1"/>
</dbReference>
<dbReference type="SMART" id="SM00387">
    <property type="entry name" value="HATPase_c"/>
    <property type="match status" value="1"/>
</dbReference>
<evidence type="ECO:0000313" key="7">
    <source>
        <dbReference type="EMBL" id="VAW61603.1"/>
    </source>
</evidence>
<dbReference type="PROSITE" id="PS50112">
    <property type="entry name" value="PAS"/>
    <property type="match status" value="2"/>
</dbReference>
<dbReference type="InterPro" id="IPR004358">
    <property type="entry name" value="Sig_transdc_His_kin-like_C"/>
</dbReference>
<dbReference type="SUPFAM" id="SSF55874">
    <property type="entry name" value="ATPase domain of HSP90 chaperone/DNA topoisomerase II/histidine kinase"/>
    <property type="match status" value="1"/>
</dbReference>